<dbReference type="GeneID" id="14904283"/>
<dbReference type="RefSeq" id="XP_004027576.1">
    <property type="nucleotide sequence ID" value="XM_004027527.1"/>
</dbReference>
<reference evidence="2 3" key="1">
    <citation type="submission" date="2011-07" db="EMBL/GenBank/DDBJ databases">
        <authorList>
            <person name="Coyne R."/>
            <person name="Brami D."/>
            <person name="Johnson J."/>
            <person name="Hostetler J."/>
            <person name="Hannick L."/>
            <person name="Clark T."/>
            <person name="Cassidy-Hanley D."/>
            <person name="Inman J."/>
        </authorList>
    </citation>
    <scope>NUCLEOTIDE SEQUENCE [LARGE SCALE GENOMIC DNA]</scope>
    <source>
        <strain evidence="2 3">G5</strain>
    </source>
</reference>
<organism evidence="2 3">
    <name type="scientific">Ichthyophthirius multifiliis</name>
    <name type="common">White spot disease agent</name>
    <name type="synonym">Ich</name>
    <dbReference type="NCBI Taxonomy" id="5932"/>
    <lineage>
        <taxon>Eukaryota</taxon>
        <taxon>Sar</taxon>
        <taxon>Alveolata</taxon>
        <taxon>Ciliophora</taxon>
        <taxon>Intramacronucleata</taxon>
        <taxon>Oligohymenophorea</taxon>
        <taxon>Hymenostomatida</taxon>
        <taxon>Ophryoglenina</taxon>
        <taxon>Ichthyophthirius</taxon>
    </lineage>
</organism>
<dbReference type="InParanoid" id="G0R2V9"/>
<keyword evidence="1" id="KW-1133">Transmembrane helix</keyword>
<keyword evidence="1" id="KW-0812">Transmembrane</keyword>
<dbReference type="AlphaFoldDB" id="G0R2V9"/>
<evidence type="ECO:0000256" key="1">
    <source>
        <dbReference type="SAM" id="Phobius"/>
    </source>
</evidence>
<keyword evidence="3" id="KW-1185">Reference proteome</keyword>
<evidence type="ECO:0008006" key="4">
    <source>
        <dbReference type="Google" id="ProtNLM"/>
    </source>
</evidence>
<keyword evidence="1" id="KW-0472">Membrane</keyword>
<evidence type="ECO:0000313" key="2">
    <source>
        <dbReference type="EMBL" id="EGR28231.1"/>
    </source>
</evidence>
<evidence type="ECO:0000313" key="3">
    <source>
        <dbReference type="Proteomes" id="UP000008983"/>
    </source>
</evidence>
<sequence length="130" mass="15832">MKIFQKVNIIQNMKKKKMTKSNNNIKINSNLNSKIKNKILKIIKSQQIKINRITNLSKILYKQIFHKQQNLKHLFIKTKKHQFQTQMKHQFIAHLIILIIMIFNQILLFSKYHLLFMLKKDQVVIFFQRK</sequence>
<dbReference type="EMBL" id="GL984282">
    <property type="protein sequence ID" value="EGR28231.1"/>
    <property type="molecule type" value="Genomic_DNA"/>
</dbReference>
<dbReference type="Proteomes" id="UP000008983">
    <property type="component" value="Unassembled WGS sequence"/>
</dbReference>
<name>G0R2V9_ICHMU</name>
<gene>
    <name evidence="2" type="ORF">IMG5_181600</name>
</gene>
<accession>G0R2V9</accession>
<protein>
    <recommendedName>
        <fullName evidence="4">Transmembrane protein</fullName>
    </recommendedName>
</protein>
<feature type="transmembrane region" description="Helical" evidence="1">
    <location>
        <begin position="91"/>
        <end position="110"/>
    </location>
</feature>
<proteinExistence type="predicted"/>